<evidence type="ECO:0000313" key="2">
    <source>
        <dbReference type="EMBL" id="SCE69848.1"/>
    </source>
</evidence>
<accession>A0A1C4UDR6</accession>
<evidence type="ECO:0000313" key="3">
    <source>
        <dbReference type="Proteomes" id="UP000198242"/>
    </source>
</evidence>
<keyword evidence="1" id="KW-1133">Transmembrane helix</keyword>
<dbReference type="Proteomes" id="UP000198242">
    <property type="component" value="Chromosome I"/>
</dbReference>
<name>A0A1C4UDR6_MICVI</name>
<keyword evidence="1" id="KW-0472">Membrane</keyword>
<keyword evidence="3" id="KW-1185">Reference proteome</keyword>
<gene>
    <name evidence="2" type="ORF">GA0074695_0401</name>
</gene>
<keyword evidence="1" id="KW-0812">Transmembrane</keyword>
<dbReference type="OrthoDB" id="4327547at2"/>
<dbReference type="EMBL" id="LT607411">
    <property type="protein sequence ID" value="SCE69848.1"/>
    <property type="molecule type" value="Genomic_DNA"/>
</dbReference>
<reference evidence="3" key="1">
    <citation type="submission" date="2016-06" db="EMBL/GenBank/DDBJ databases">
        <authorList>
            <person name="Varghese N."/>
            <person name="Submissions Spin"/>
        </authorList>
    </citation>
    <scope>NUCLEOTIDE SEQUENCE [LARGE SCALE GENOMIC DNA]</scope>
    <source>
        <strain evidence="3">DSM 43909</strain>
    </source>
</reference>
<dbReference type="RefSeq" id="WP_089004705.1">
    <property type="nucleotide sequence ID" value="NZ_LT607411.1"/>
</dbReference>
<dbReference type="AlphaFoldDB" id="A0A1C4UDR6"/>
<sequence length="189" mass="20792">MSSEQVSVGPVELSYTLTEDDWLDGFVAHRRRVRRPWLVPVLIAAVLVGLILGYVISDGARAMSAAVVAALAMVALVGIGLGLLLFRLLVAARWIYRLQVRMIMRGNPWLSEPIRAAVDDTGLRLTSTSRSETAAWSQYLRYVETERSFVLRASERLGAAVLVLPKRGLVTGDPATLRALLETHCHRSA</sequence>
<protein>
    <submittedName>
        <fullName evidence="2">Uncharacterized protein</fullName>
    </submittedName>
</protein>
<feature type="transmembrane region" description="Helical" evidence="1">
    <location>
        <begin position="37"/>
        <end position="56"/>
    </location>
</feature>
<organism evidence="2 3">
    <name type="scientific">Micromonospora viridifaciens</name>
    <dbReference type="NCBI Taxonomy" id="1881"/>
    <lineage>
        <taxon>Bacteria</taxon>
        <taxon>Bacillati</taxon>
        <taxon>Actinomycetota</taxon>
        <taxon>Actinomycetes</taxon>
        <taxon>Micromonosporales</taxon>
        <taxon>Micromonosporaceae</taxon>
        <taxon>Micromonospora</taxon>
    </lineage>
</organism>
<feature type="transmembrane region" description="Helical" evidence="1">
    <location>
        <begin position="62"/>
        <end position="95"/>
    </location>
</feature>
<evidence type="ECO:0000256" key="1">
    <source>
        <dbReference type="SAM" id="Phobius"/>
    </source>
</evidence>
<proteinExistence type="predicted"/>